<evidence type="ECO:0000313" key="2">
    <source>
        <dbReference type="EMBL" id="KAJ8970259.1"/>
    </source>
</evidence>
<protein>
    <recommendedName>
        <fullName evidence="1">CCZ1/INTU/HPS4 third Longin domain-containing protein</fullName>
    </recommendedName>
</protein>
<accession>A0ABQ9J018</accession>
<organism evidence="2 3">
    <name type="scientific">Molorchus minor</name>
    <dbReference type="NCBI Taxonomy" id="1323400"/>
    <lineage>
        <taxon>Eukaryota</taxon>
        <taxon>Metazoa</taxon>
        <taxon>Ecdysozoa</taxon>
        <taxon>Arthropoda</taxon>
        <taxon>Hexapoda</taxon>
        <taxon>Insecta</taxon>
        <taxon>Pterygota</taxon>
        <taxon>Neoptera</taxon>
        <taxon>Endopterygota</taxon>
        <taxon>Coleoptera</taxon>
        <taxon>Polyphaga</taxon>
        <taxon>Cucujiformia</taxon>
        <taxon>Chrysomeloidea</taxon>
        <taxon>Cerambycidae</taxon>
        <taxon>Lamiinae</taxon>
        <taxon>Monochamini</taxon>
        <taxon>Molorchus</taxon>
    </lineage>
</organism>
<proteinExistence type="predicted"/>
<evidence type="ECO:0000313" key="3">
    <source>
        <dbReference type="Proteomes" id="UP001162164"/>
    </source>
</evidence>
<dbReference type="InterPro" id="IPR043989">
    <property type="entry name" value="CCZ1/INTU/HSP4_longin_3"/>
</dbReference>
<name>A0ABQ9J018_9CUCU</name>
<dbReference type="Pfam" id="PF19033">
    <property type="entry name" value="Intu_longin_3"/>
    <property type="match status" value="1"/>
</dbReference>
<dbReference type="InterPro" id="IPR039151">
    <property type="entry name" value="INTU"/>
</dbReference>
<sequence>MQYYFNALIWMIKKIGKNNITYWVVGRLFYMPHPKEVYICYQDSIPQNIIEIAFKMNIGALC</sequence>
<gene>
    <name evidence="2" type="ORF">NQ317_018121</name>
</gene>
<evidence type="ECO:0000259" key="1">
    <source>
        <dbReference type="Pfam" id="PF19033"/>
    </source>
</evidence>
<dbReference type="EMBL" id="JAPWTJ010001650">
    <property type="protein sequence ID" value="KAJ8970259.1"/>
    <property type="molecule type" value="Genomic_DNA"/>
</dbReference>
<dbReference type="PANTHER" id="PTHR21082">
    <property type="entry name" value="PROTEIN INTURNED"/>
    <property type="match status" value="1"/>
</dbReference>
<feature type="domain" description="CCZ1/INTU/HPS4 third Longin" evidence="1">
    <location>
        <begin position="17"/>
        <end position="55"/>
    </location>
</feature>
<dbReference type="Proteomes" id="UP001162164">
    <property type="component" value="Unassembled WGS sequence"/>
</dbReference>
<keyword evidence="3" id="KW-1185">Reference proteome</keyword>
<comment type="caution">
    <text evidence="2">The sequence shown here is derived from an EMBL/GenBank/DDBJ whole genome shotgun (WGS) entry which is preliminary data.</text>
</comment>
<reference evidence="2" key="1">
    <citation type="journal article" date="2023" name="Insect Mol. Biol.">
        <title>Genome sequencing provides insights into the evolution of gene families encoding plant cell wall-degrading enzymes in longhorned beetles.</title>
        <authorList>
            <person name="Shin N.R."/>
            <person name="Okamura Y."/>
            <person name="Kirsch R."/>
            <person name="Pauchet Y."/>
        </authorList>
    </citation>
    <scope>NUCLEOTIDE SEQUENCE</scope>
    <source>
        <strain evidence="2">MMC_N1</strain>
    </source>
</reference>
<dbReference type="PANTHER" id="PTHR21082:SF4">
    <property type="entry name" value="PROTEIN INTURNED"/>
    <property type="match status" value="1"/>
</dbReference>